<sequence length="151" mass="17224">MPKALTISQLATIHGPDLRLRSTTSARGARTIRWSRQMTLFQSSKRFFSGGGSSRRSDIIPVVAAKYVRDRDEVVMVSQFMMELQGLKAVDKEEPPRILHFNPRLRGDWSGRPVIEQSTCYRMQWGSDLRCEGWKSRADKCVLTLLSSFVC</sequence>
<keyword evidence="3" id="KW-1185">Reference proteome</keyword>
<dbReference type="EMBL" id="CP039349">
    <property type="protein sequence ID" value="QCD94080.1"/>
    <property type="molecule type" value="Genomic_DNA"/>
</dbReference>
<dbReference type="SUPFAM" id="SSF49899">
    <property type="entry name" value="Concanavalin A-like lectins/glucanases"/>
    <property type="match status" value="1"/>
</dbReference>
<dbReference type="Gramene" id="Vigun04g106401.1.v1.2">
    <property type="protein sequence ID" value="Vigun04g106401.1.v1.2.CDS.1"/>
    <property type="gene ID" value="Vigun04g106401.v1.2"/>
</dbReference>
<gene>
    <name evidence="2" type="ORF">DEO72_LG5g2158</name>
</gene>
<dbReference type="InterPro" id="IPR001079">
    <property type="entry name" value="Galectin_CRD"/>
</dbReference>
<proteinExistence type="predicted"/>
<dbReference type="Pfam" id="PF00337">
    <property type="entry name" value="Gal-bind_lectin"/>
    <property type="match status" value="1"/>
</dbReference>
<reference evidence="2 3" key="1">
    <citation type="submission" date="2019-04" db="EMBL/GenBank/DDBJ databases">
        <title>An improved genome assembly and genetic linkage map for asparagus bean, Vigna unguiculata ssp. sesquipedialis.</title>
        <authorList>
            <person name="Xia Q."/>
            <person name="Zhang R."/>
            <person name="Dong Y."/>
        </authorList>
    </citation>
    <scope>NUCLEOTIDE SEQUENCE [LARGE SCALE GENOMIC DNA]</scope>
    <source>
        <tissue evidence="2">Leaf</tissue>
    </source>
</reference>
<name>A0A4D6LZR9_VIGUN</name>
<dbReference type="AlphaFoldDB" id="A0A4D6LZR9"/>
<dbReference type="InterPro" id="IPR013320">
    <property type="entry name" value="ConA-like_dom_sf"/>
</dbReference>
<dbReference type="GO" id="GO:1901137">
    <property type="term" value="P:carbohydrate derivative biosynthetic process"/>
    <property type="evidence" value="ECO:0007669"/>
    <property type="project" value="UniProtKB-ARBA"/>
</dbReference>
<evidence type="ECO:0000313" key="3">
    <source>
        <dbReference type="Proteomes" id="UP000501690"/>
    </source>
</evidence>
<dbReference type="GO" id="GO:0030246">
    <property type="term" value="F:carbohydrate binding"/>
    <property type="evidence" value="ECO:0007669"/>
    <property type="project" value="InterPro"/>
</dbReference>
<dbReference type="OrthoDB" id="1476985at2759"/>
<dbReference type="Proteomes" id="UP000501690">
    <property type="component" value="Linkage Group LG5"/>
</dbReference>
<evidence type="ECO:0000259" key="1">
    <source>
        <dbReference type="Pfam" id="PF00337"/>
    </source>
</evidence>
<accession>A0A4D6LZR9</accession>
<protein>
    <recommendedName>
        <fullName evidence="1">Galectin domain-containing protein</fullName>
    </recommendedName>
</protein>
<evidence type="ECO:0000313" key="2">
    <source>
        <dbReference type="EMBL" id="QCD94080.1"/>
    </source>
</evidence>
<dbReference type="UniPathway" id="UPA00378"/>
<feature type="domain" description="Galectin" evidence="1">
    <location>
        <begin position="77"/>
        <end position="131"/>
    </location>
</feature>
<organism evidence="2 3">
    <name type="scientific">Vigna unguiculata</name>
    <name type="common">Cowpea</name>
    <dbReference type="NCBI Taxonomy" id="3917"/>
    <lineage>
        <taxon>Eukaryota</taxon>
        <taxon>Viridiplantae</taxon>
        <taxon>Streptophyta</taxon>
        <taxon>Embryophyta</taxon>
        <taxon>Tracheophyta</taxon>
        <taxon>Spermatophyta</taxon>
        <taxon>Magnoliopsida</taxon>
        <taxon>eudicotyledons</taxon>
        <taxon>Gunneridae</taxon>
        <taxon>Pentapetalae</taxon>
        <taxon>rosids</taxon>
        <taxon>fabids</taxon>
        <taxon>Fabales</taxon>
        <taxon>Fabaceae</taxon>
        <taxon>Papilionoideae</taxon>
        <taxon>50 kb inversion clade</taxon>
        <taxon>NPAAA clade</taxon>
        <taxon>indigoferoid/millettioid clade</taxon>
        <taxon>Phaseoleae</taxon>
        <taxon>Vigna</taxon>
    </lineage>
</organism>